<dbReference type="Proteomes" id="UP000010473">
    <property type="component" value="Chromosome"/>
</dbReference>
<dbReference type="InterPro" id="IPR051015">
    <property type="entry name" value="EvgA-like"/>
</dbReference>
<evidence type="ECO:0000313" key="4">
    <source>
        <dbReference type="Proteomes" id="UP000010473"/>
    </source>
</evidence>
<evidence type="ECO:0000259" key="2">
    <source>
        <dbReference type="PROSITE" id="PS50110"/>
    </source>
</evidence>
<dbReference type="InterPro" id="IPR011006">
    <property type="entry name" value="CheY-like_superfamily"/>
</dbReference>
<dbReference type="InterPro" id="IPR001789">
    <property type="entry name" value="Sig_transdc_resp-reg_receiver"/>
</dbReference>
<feature type="modified residue" description="4-aspartylphosphate" evidence="1">
    <location>
        <position position="58"/>
    </location>
</feature>
<dbReference type="Pfam" id="PF00072">
    <property type="entry name" value="Response_reg"/>
    <property type="match status" value="1"/>
</dbReference>
<feature type="domain" description="Response regulatory" evidence="2">
    <location>
        <begin position="7"/>
        <end position="134"/>
    </location>
</feature>
<organism evidence="3 4">
    <name type="scientific">Stanieria cyanosphaera (strain ATCC 29371 / PCC 7437)</name>
    <dbReference type="NCBI Taxonomy" id="111780"/>
    <lineage>
        <taxon>Bacteria</taxon>
        <taxon>Bacillati</taxon>
        <taxon>Cyanobacteriota</taxon>
        <taxon>Cyanophyceae</taxon>
        <taxon>Pleurocapsales</taxon>
        <taxon>Dermocarpellaceae</taxon>
        <taxon>Stanieria</taxon>
    </lineage>
</organism>
<sequence>MNQAIIKILVIDDHETVLNGTIDALEQQYPNAVIDRAKTKQEATLQLNSFNYDLAIVDLVIPESYEQLPQSEVGIELLRTLFQKYPNLNIVVQSIEPERLILLKSAIDEHQGGFCVANKSLTLQQMLTRVNLALQGECWTPRELRPRSLELREDWLTAIAFKFEEGLDDPTIAKKMHRSESTVRHYWTKIRDAIEVYPETGKDLKIQTLLKLIEIGIISY</sequence>
<keyword evidence="1" id="KW-0597">Phosphoprotein</keyword>
<dbReference type="eggNOG" id="COG2197">
    <property type="taxonomic scope" value="Bacteria"/>
</dbReference>
<dbReference type="RefSeq" id="WP_015195596.1">
    <property type="nucleotide sequence ID" value="NC_019748.1"/>
</dbReference>
<evidence type="ECO:0000313" key="3">
    <source>
        <dbReference type="EMBL" id="AFZ37942.1"/>
    </source>
</evidence>
<dbReference type="GO" id="GO:0000160">
    <property type="term" value="P:phosphorelay signal transduction system"/>
    <property type="evidence" value="ECO:0007669"/>
    <property type="project" value="InterPro"/>
</dbReference>
<dbReference type="PANTHER" id="PTHR45566:SF1">
    <property type="entry name" value="HTH-TYPE TRANSCRIPTIONAL REGULATOR YHJB-RELATED"/>
    <property type="match status" value="1"/>
</dbReference>
<evidence type="ECO:0000256" key="1">
    <source>
        <dbReference type="PROSITE-ProRule" id="PRU00169"/>
    </source>
</evidence>
<dbReference type="PANTHER" id="PTHR45566">
    <property type="entry name" value="HTH-TYPE TRANSCRIPTIONAL REGULATOR YHJB-RELATED"/>
    <property type="match status" value="1"/>
</dbReference>
<reference evidence="4" key="1">
    <citation type="journal article" date="2013" name="Proc. Natl. Acad. Sci. U.S.A.">
        <title>Improving the coverage of the cyanobacterial phylum using diversity-driven genome sequencing.</title>
        <authorList>
            <person name="Shih P.M."/>
            <person name="Wu D."/>
            <person name="Latifi A."/>
            <person name="Axen S.D."/>
            <person name="Fewer D.P."/>
            <person name="Talla E."/>
            <person name="Calteau A."/>
            <person name="Cai F."/>
            <person name="Tandeau de Marsac N."/>
            <person name="Rippka R."/>
            <person name="Herdman M."/>
            <person name="Sivonen K."/>
            <person name="Coursin T."/>
            <person name="Laurent T."/>
            <person name="Goodwin L."/>
            <person name="Nolan M."/>
            <person name="Davenport K.W."/>
            <person name="Han C.S."/>
            <person name="Rubin E.M."/>
            <person name="Eisen J.A."/>
            <person name="Woyke T."/>
            <person name="Gugger M."/>
            <person name="Kerfeld C.A."/>
        </authorList>
    </citation>
    <scope>NUCLEOTIDE SEQUENCE [LARGE SCALE GENOMIC DNA]</scope>
    <source>
        <strain evidence="4">ATCC 29371 / PCC 7437</strain>
    </source>
</reference>
<dbReference type="SUPFAM" id="SSF52172">
    <property type="entry name" value="CheY-like"/>
    <property type="match status" value="1"/>
</dbReference>
<dbReference type="Gene3D" id="3.40.50.2300">
    <property type="match status" value="1"/>
</dbReference>
<proteinExistence type="predicted"/>
<dbReference type="STRING" id="111780.Sta7437_4478"/>
<dbReference type="EMBL" id="CP003653">
    <property type="protein sequence ID" value="AFZ37942.1"/>
    <property type="molecule type" value="Genomic_DNA"/>
</dbReference>
<dbReference type="HOGENOM" id="CLU_083814_0_0_3"/>
<dbReference type="KEGG" id="scs:Sta7437_4478"/>
<dbReference type="AlphaFoldDB" id="K9Y1S4"/>
<dbReference type="OrthoDB" id="495017at2"/>
<gene>
    <name evidence="3" type="ordered locus">Sta7437_4478</name>
</gene>
<protein>
    <submittedName>
        <fullName evidence="3">Response regulator receiver protein</fullName>
    </submittedName>
</protein>
<dbReference type="PROSITE" id="PS50110">
    <property type="entry name" value="RESPONSE_REGULATORY"/>
    <property type="match status" value="1"/>
</dbReference>
<name>K9Y1S4_STAC7</name>
<keyword evidence="4" id="KW-1185">Reference proteome</keyword>
<accession>K9Y1S4</accession>